<dbReference type="Gene3D" id="2.10.25.10">
    <property type="entry name" value="Laminin"/>
    <property type="match status" value="1"/>
</dbReference>
<feature type="region of interest" description="Disordered" evidence="2">
    <location>
        <begin position="236"/>
        <end position="277"/>
    </location>
</feature>
<feature type="transmembrane region" description="Helical" evidence="3">
    <location>
        <begin position="593"/>
        <end position="617"/>
    </location>
</feature>
<dbReference type="PROSITE" id="PS00022">
    <property type="entry name" value="EGF_1"/>
    <property type="match status" value="1"/>
</dbReference>
<gene>
    <name evidence="5" type="ORF">PCOR1329_LOCUS46354</name>
</gene>
<name>A0ABN9U983_9DINO</name>
<keyword evidence="3" id="KW-1133">Transmembrane helix</keyword>
<evidence type="ECO:0000256" key="1">
    <source>
        <dbReference type="ARBA" id="ARBA00023157"/>
    </source>
</evidence>
<dbReference type="EMBL" id="CAUYUJ010015576">
    <property type="protein sequence ID" value="CAK0855822.1"/>
    <property type="molecule type" value="Genomic_DNA"/>
</dbReference>
<accession>A0ABN9U983</accession>
<proteinExistence type="predicted"/>
<organism evidence="5 6">
    <name type="scientific">Prorocentrum cordatum</name>
    <dbReference type="NCBI Taxonomy" id="2364126"/>
    <lineage>
        <taxon>Eukaryota</taxon>
        <taxon>Sar</taxon>
        <taxon>Alveolata</taxon>
        <taxon>Dinophyceae</taxon>
        <taxon>Prorocentrales</taxon>
        <taxon>Prorocentraceae</taxon>
        <taxon>Prorocentrum</taxon>
    </lineage>
</organism>
<evidence type="ECO:0000256" key="2">
    <source>
        <dbReference type="SAM" id="MobiDB-lite"/>
    </source>
</evidence>
<keyword evidence="3" id="KW-0472">Membrane</keyword>
<evidence type="ECO:0000313" key="6">
    <source>
        <dbReference type="Proteomes" id="UP001189429"/>
    </source>
</evidence>
<dbReference type="InterPro" id="IPR013111">
    <property type="entry name" value="EGF_extracell"/>
</dbReference>
<keyword evidence="1" id="KW-1015">Disulfide bond</keyword>
<evidence type="ECO:0000313" key="5">
    <source>
        <dbReference type="EMBL" id="CAK0855822.1"/>
    </source>
</evidence>
<comment type="caution">
    <text evidence="5">The sequence shown here is derived from an EMBL/GenBank/DDBJ whole genome shotgun (WGS) entry which is preliminary data.</text>
</comment>
<evidence type="ECO:0000259" key="4">
    <source>
        <dbReference type="PROSITE" id="PS00022"/>
    </source>
</evidence>
<feature type="domain" description="EGF-like" evidence="4">
    <location>
        <begin position="139"/>
        <end position="150"/>
    </location>
</feature>
<dbReference type="InterPro" id="IPR000742">
    <property type="entry name" value="EGF"/>
</dbReference>
<keyword evidence="3" id="KW-0812">Transmembrane</keyword>
<evidence type="ECO:0000256" key="3">
    <source>
        <dbReference type="SAM" id="Phobius"/>
    </source>
</evidence>
<dbReference type="Pfam" id="PF07974">
    <property type="entry name" value="EGF_2"/>
    <property type="match status" value="1"/>
</dbReference>
<protein>
    <recommendedName>
        <fullName evidence="4">EGF-like domain-containing protein</fullName>
    </recommendedName>
</protein>
<sequence>MGGPADLIVSLQTYSEHASPLIFLSTNPDEPPSFRRHDASSFSQWREDAVGDHYVSARAVGPRGGALVLVNLDRFGKEELEGILHIKCSYIVAFDTLFWNHLRSTSVCPSGLHLDPSNSVVAGEQFCSGHGACEAEGLCKCDASYAGTACEHEDRSVDEVQADGSFQFQVPLGRYQYFRVRVPASFEGGFLEVEIRSEAPVIVLVRGDDLPDVRDFDLSNFDDWLNQRKDSTLKYKVKAGGSPGNGEADADDGEAVSEVSRRLGPPRELQNASAGSGAARRLQANMDCMGMYPGPPMEGPKCETSQFGRCKDQCAACAACTRDDASGADCATSCAVCTNEDCVGALAVCAGELSCTGAEKAQCDADCGQCTACFGHDAGDCRGCECCIGCLPLAAKCGGFKARPADYNAYVFVGIYAHPRGLQDRSGTPSDGAKIQASATIALREDPEFEDVPQSWVADLYDSFLDLRHLEITHSQKYPSGEQYIYNLSLGAIESDALTVRLYRDRMTLIEVENTAGARSVALQFSKGPNVTHVLSALKAPKTVFDFDQVASADGDLVVIDTEEPTIWCALFGAADGELQLVARTYGSHHHGLPAIGTALAVVLAVGCGLALLGAVFGGVRSIGERLGVDPSAPMSDRLSALVRLSSAQHESTLSLTRVGSMQGYVGSDVIDRSVEDQYLHRGGIGDDGI</sequence>
<reference evidence="5" key="1">
    <citation type="submission" date="2023-10" db="EMBL/GenBank/DDBJ databases">
        <authorList>
            <person name="Chen Y."/>
            <person name="Shah S."/>
            <person name="Dougan E. K."/>
            <person name="Thang M."/>
            <person name="Chan C."/>
        </authorList>
    </citation>
    <scope>NUCLEOTIDE SEQUENCE [LARGE SCALE GENOMIC DNA]</scope>
</reference>
<keyword evidence="6" id="KW-1185">Reference proteome</keyword>
<dbReference type="Proteomes" id="UP001189429">
    <property type="component" value="Unassembled WGS sequence"/>
</dbReference>